<evidence type="ECO:0000313" key="1">
    <source>
        <dbReference type="EMBL" id="KTG09063.1"/>
    </source>
</evidence>
<dbReference type="InterPro" id="IPR024747">
    <property type="entry name" value="Pyridox_Oxase-rel"/>
</dbReference>
<dbReference type="EMBL" id="LOPU01000029">
    <property type="protein sequence ID" value="KTG09063.1"/>
    <property type="molecule type" value="Genomic_DNA"/>
</dbReference>
<dbReference type="InterPro" id="IPR012349">
    <property type="entry name" value="Split_barrel_FMN-bd"/>
</dbReference>
<dbReference type="Pfam" id="PF12900">
    <property type="entry name" value="Pyridox_ox_2"/>
    <property type="match status" value="1"/>
</dbReference>
<dbReference type="Proteomes" id="UP000054387">
    <property type="component" value="Unassembled WGS sequence"/>
</dbReference>
<dbReference type="OrthoDB" id="288110at2157"/>
<sequence length="144" mass="16125">MHHLEYIYTVGMDQTDVEEALEEGTDGVLSLARDDDAYAIPVSYHFDGDALYFRLGKHDESDKLAFADETAEACFVLYEAPSPDESWSIIVRGAFTKLSPGDRPDDADVNEAYSSLRVFGETVQDIDPVFYRLDIESVTGRRTS</sequence>
<comment type="caution">
    <text evidence="1">The sequence shown here is derived from an EMBL/GenBank/DDBJ whole genome shotgun (WGS) entry which is preliminary data.</text>
</comment>
<dbReference type="Gene3D" id="2.30.110.10">
    <property type="entry name" value="Electron Transport, Fmn-binding Protein, Chain A"/>
    <property type="match status" value="1"/>
</dbReference>
<dbReference type="RefSeq" id="WP_058582216.1">
    <property type="nucleotide sequence ID" value="NZ_LOPU01000029.1"/>
</dbReference>
<proteinExistence type="predicted"/>
<dbReference type="SUPFAM" id="SSF50475">
    <property type="entry name" value="FMN-binding split barrel"/>
    <property type="match status" value="1"/>
</dbReference>
<evidence type="ECO:0008006" key="3">
    <source>
        <dbReference type="Google" id="ProtNLM"/>
    </source>
</evidence>
<protein>
    <recommendedName>
        <fullName evidence="3">Flavin-nucleotide-binding protein</fullName>
    </recommendedName>
</protein>
<organism evidence="1 2">
    <name type="scientific">Haloprofundus marisrubri</name>
    <dbReference type="NCBI Taxonomy" id="1514971"/>
    <lineage>
        <taxon>Archaea</taxon>
        <taxon>Methanobacteriati</taxon>
        <taxon>Methanobacteriota</taxon>
        <taxon>Stenosarchaea group</taxon>
        <taxon>Halobacteria</taxon>
        <taxon>Halobacteriales</taxon>
        <taxon>Haloferacaceae</taxon>
        <taxon>Haloprofundus</taxon>
    </lineage>
</organism>
<reference evidence="1 2" key="1">
    <citation type="submission" date="2015-12" db="EMBL/GenBank/DDBJ databases">
        <title>Haloprofundus marisrubri gen. nov., sp. nov., an extremely halophilic archaeon isolated from the Discovery deep brine-seawater interface in the Red Sea.</title>
        <authorList>
            <person name="Zhang G."/>
            <person name="Stingl U."/>
            <person name="Rashid M."/>
        </authorList>
    </citation>
    <scope>NUCLEOTIDE SEQUENCE [LARGE SCALE GENOMIC DNA]</scope>
    <source>
        <strain evidence="1 2">SB9</strain>
    </source>
</reference>
<dbReference type="STRING" id="1514971.AUR64_14775"/>
<accession>A0A0W1R7G4</accession>
<dbReference type="AlphaFoldDB" id="A0A0W1R7G4"/>
<name>A0A0W1R7G4_9EURY</name>
<keyword evidence="2" id="KW-1185">Reference proteome</keyword>
<evidence type="ECO:0000313" key="2">
    <source>
        <dbReference type="Proteomes" id="UP000054387"/>
    </source>
</evidence>
<gene>
    <name evidence="1" type="ORF">AUR64_14775</name>
</gene>